<feature type="binding site" evidence="5">
    <location>
        <position position="724"/>
    </location>
    <ligand>
        <name>ATP</name>
        <dbReference type="ChEBI" id="CHEBI:30616"/>
    </ligand>
</feature>
<dbReference type="PROSITE" id="PS00107">
    <property type="entry name" value="PROTEIN_KINASE_ATP"/>
    <property type="match status" value="1"/>
</dbReference>
<evidence type="ECO:0000256" key="8">
    <source>
        <dbReference type="SAM" id="SignalP"/>
    </source>
</evidence>
<evidence type="ECO:0000256" key="6">
    <source>
        <dbReference type="SAM" id="MobiDB-lite"/>
    </source>
</evidence>
<dbReference type="InterPro" id="IPR011009">
    <property type="entry name" value="Kinase-like_dom_sf"/>
</dbReference>
<feature type="signal peptide" evidence="8">
    <location>
        <begin position="1"/>
        <end position="25"/>
    </location>
</feature>
<feature type="compositionally biased region" description="Low complexity" evidence="6">
    <location>
        <begin position="304"/>
        <end position="318"/>
    </location>
</feature>
<dbReference type="InterPro" id="IPR017441">
    <property type="entry name" value="Protein_kinase_ATP_BS"/>
</dbReference>
<evidence type="ECO:0000259" key="9">
    <source>
        <dbReference type="PROSITE" id="PS50011"/>
    </source>
</evidence>
<dbReference type="AlphaFoldDB" id="A0A8J4BBG2"/>
<feature type="region of interest" description="Disordered" evidence="6">
    <location>
        <begin position="304"/>
        <end position="366"/>
    </location>
</feature>
<keyword evidence="3" id="KW-0418">Kinase</keyword>
<keyword evidence="4 5" id="KW-0067">ATP-binding</keyword>
<comment type="caution">
    <text evidence="10">The sequence shown here is derived from an EMBL/GenBank/DDBJ whole genome shotgun (WGS) entry which is preliminary data.</text>
</comment>
<proteinExistence type="predicted"/>
<evidence type="ECO:0000256" key="7">
    <source>
        <dbReference type="SAM" id="Phobius"/>
    </source>
</evidence>
<evidence type="ECO:0000256" key="4">
    <source>
        <dbReference type="ARBA" id="ARBA00022840"/>
    </source>
</evidence>
<name>A0A8J4BBG2_9CHLO</name>
<evidence type="ECO:0000256" key="1">
    <source>
        <dbReference type="ARBA" id="ARBA00022679"/>
    </source>
</evidence>
<dbReference type="PROSITE" id="PS50011">
    <property type="entry name" value="PROTEIN_KINASE_DOM"/>
    <property type="match status" value="1"/>
</dbReference>
<dbReference type="Gene3D" id="3.30.200.20">
    <property type="entry name" value="Phosphorylase Kinase, domain 1"/>
    <property type="match status" value="1"/>
</dbReference>
<evidence type="ECO:0000256" key="5">
    <source>
        <dbReference type="PROSITE-ProRule" id="PRU10141"/>
    </source>
</evidence>
<dbReference type="PANTHER" id="PTHR44329">
    <property type="entry name" value="SERINE/THREONINE-PROTEIN KINASE TNNI3K-RELATED"/>
    <property type="match status" value="1"/>
</dbReference>
<evidence type="ECO:0000313" key="10">
    <source>
        <dbReference type="EMBL" id="GIL57921.1"/>
    </source>
</evidence>
<dbReference type="PANTHER" id="PTHR44329:SF214">
    <property type="entry name" value="PROTEIN KINASE DOMAIN-CONTAINING PROTEIN"/>
    <property type="match status" value="1"/>
</dbReference>
<feature type="transmembrane region" description="Helical" evidence="7">
    <location>
        <begin position="372"/>
        <end position="394"/>
    </location>
</feature>
<dbReference type="PROSITE" id="PS00108">
    <property type="entry name" value="PROTEIN_KINASE_ST"/>
    <property type="match status" value="1"/>
</dbReference>
<dbReference type="InterPro" id="IPR051681">
    <property type="entry name" value="Ser/Thr_Kinases-Pseudokinases"/>
</dbReference>
<dbReference type="CDD" id="cd13999">
    <property type="entry name" value="STKc_MAP3K-like"/>
    <property type="match status" value="1"/>
</dbReference>
<keyword evidence="7" id="KW-0472">Membrane</keyword>
<dbReference type="SUPFAM" id="SSF56112">
    <property type="entry name" value="Protein kinase-like (PK-like)"/>
    <property type="match status" value="1"/>
</dbReference>
<keyword evidence="2 5" id="KW-0547">Nucleotide-binding</keyword>
<keyword evidence="1" id="KW-0808">Transferase</keyword>
<evidence type="ECO:0000313" key="11">
    <source>
        <dbReference type="Proteomes" id="UP000747399"/>
    </source>
</evidence>
<dbReference type="Proteomes" id="UP000747399">
    <property type="component" value="Unassembled WGS sequence"/>
</dbReference>
<evidence type="ECO:0000256" key="2">
    <source>
        <dbReference type="ARBA" id="ARBA00022741"/>
    </source>
</evidence>
<keyword evidence="7" id="KW-0812">Transmembrane</keyword>
<keyword evidence="11" id="KW-1185">Reference proteome</keyword>
<dbReference type="Pfam" id="PF00069">
    <property type="entry name" value="Pkinase"/>
    <property type="match status" value="1"/>
</dbReference>
<dbReference type="EMBL" id="BNCO01000029">
    <property type="protein sequence ID" value="GIL57921.1"/>
    <property type="molecule type" value="Genomic_DNA"/>
</dbReference>
<keyword evidence="7" id="KW-1133">Transmembrane helix</keyword>
<gene>
    <name evidence="10" type="ORF">Vafri_13124</name>
</gene>
<dbReference type="GO" id="GO:0005524">
    <property type="term" value="F:ATP binding"/>
    <property type="evidence" value="ECO:0007669"/>
    <property type="project" value="UniProtKB-UniRule"/>
</dbReference>
<dbReference type="InterPro" id="IPR000719">
    <property type="entry name" value="Prot_kinase_dom"/>
</dbReference>
<accession>A0A8J4BBG2</accession>
<dbReference type="SMART" id="SM00220">
    <property type="entry name" value="S_TKc"/>
    <property type="match status" value="1"/>
</dbReference>
<feature type="domain" description="Protein kinase" evidence="9">
    <location>
        <begin position="697"/>
        <end position="964"/>
    </location>
</feature>
<dbReference type="InterPro" id="IPR008271">
    <property type="entry name" value="Ser/Thr_kinase_AS"/>
</dbReference>
<organism evidence="10 11">
    <name type="scientific">Volvox africanus</name>
    <dbReference type="NCBI Taxonomy" id="51714"/>
    <lineage>
        <taxon>Eukaryota</taxon>
        <taxon>Viridiplantae</taxon>
        <taxon>Chlorophyta</taxon>
        <taxon>core chlorophytes</taxon>
        <taxon>Chlorophyceae</taxon>
        <taxon>CS clade</taxon>
        <taxon>Chlamydomonadales</taxon>
        <taxon>Volvocaceae</taxon>
        <taxon>Volvox</taxon>
    </lineage>
</organism>
<feature type="chain" id="PRO_5035150666" description="Protein kinase domain-containing protein" evidence="8">
    <location>
        <begin position="26"/>
        <end position="1027"/>
    </location>
</feature>
<dbReference type="GO" id="GO:0004674">
    <property type="term" value="F:protein serine/threonine kinase activity"/>
    <property type="evidence" value="ECO:0007669"/>
    <property type="project" value="TreeGrafter"/>
</dbReference>
<evidence type="ECO:0000256" key="3">
    <source>
        <dbReference type="ARBA" id="ARBA00022777"/>
    </source>
</evidence>
<dbReference type="Gene3D" id="1.10.510.10">
    <property type="entry name" value="Transferase(Phosphotransferase) domain 1"/>
    <property type="match status" value="1"/>
</dbReference>
<feature type="compositionally biased region" description="Polar residues" evidence="6">
    <location>
        <begin position="319"/>
        <end position="349"/>
    </location>
</feature>
<keyword evidence="8" id="KW-0732">Signal</keyword>
<reference evidence="10" key="1">
    <citation type="journal article" date="2021" name="Proc. Natl. Acad. Sci. U.S.A.">
        <title>Three genomes in the algal genus Volvox reveal the fate of a haploid sex-determining region after a transition to homothallism.</title>
        <authorList>
            <person name="Yamamoto K."/>
            <person name="Hamaji T."/>
            <person name="Kawai-Toyooka H."/>
            <person name="Matsuzaki R."/>
            <person name="Takahashi F."/>
            <person name="Nishimura Y."/>
            <person name="Kawachi M."/>
            <person name="Noguchi H."/>
            <person name="Minakuchi Y."/>
            <person name="Umen J.G."/>
            <person name="Toyoda A."/>
            <person name="Nozaki H."/>
        </authorList>
    </citation>
    <scope>NUCLEOTIDE SEQUENCE</scope>
    <source>
        <strain evidence="10">NIES-3780</strain>
    </source>
</reference>
<sequence length="1027" mass="109046">MKFGFIELICVCAVLMTNLSSYTKSACSGDVASLQRASQLRQRQTAARRLLGSVTENKIMKSDALIRTSVTTGQEFVTALANPSVSVIRLAVPSVTVTPEDWNSSGIGLPIHLRRNVTLEGSGEWPQLNLKYVRNVVRLGGTVRMTFSNMYVYMEGLLGKSSRLAGTDIFAPTDQTEPPSEVWFVSAAMYTPYCFAGYLHALDVIKIPRPAQYPGPQGEFVDVDQTGCVNEPTAAPLQRCWADKSYVQDWAFEGIDIDPFTSAVRHSNMLYRFLNNTAVCQFQVDPACTNLKDPMVCYGETVKNSNNNTSSGGRSNGSYAASSPTVSRQPSNSTSNGGELQPSGPSGNISDFRVALPAGPGSADGSGTRTAVIIGATVGAAILASMATVVVIGWRRRHHRRCAKPGPVTGTESTCVESGGGGLALAVIPSSTAVGGENDGYICDSIPIVSPSAGGPQHEEPLSQIRKQELQGEQERSIAASNFANTTIAATAAAVATCCKVSMAALADMASGVAPPVTHKTPPASNIPFNVALVQLRPKQSTTATSGSGIDTSSASMVPPVAATAPRGGEILTEPAAQEGRQQVTLRVIGGAKAAAAAGLEVINEHAPLQGPNGDDLVAVAASGGGGGGGGNAAIQQDAADYTGGHGVPHHLLKLPRVNIALDDAVMVPEGYTSSSYDLLTAESSESGSGEGNAMVGLLPVVLGKGTFGRVVEGRYKGRRVAVKLMASEEPWTDVPASSFDQAFAQEVEVLSRCTHPNVVRLLAARVTPPRLCLVMELMDASLEWLIHHNAYQPEMPMPKVLHIGICVANALAYLHPTIVHRDLKPSNVLVNNPQSDKPTVKLSDFGLSRLWTTVGSTEHPDAGTPAYMAPECFDVTNQRITHQADIFSLGVLIWEMLAMTRPWKETGPVAVAFMVTYKGVRPPLTCLSDSRCPPKLARLLEACWEADPERRPAAAEVAKELTLVLQEVGHTTRRAIRGAGESTAAEFAAGLRRRRRREGGGLKEEQQPVSQMLRCVATELWGQQFH</sequence>
<protein>
    <recommendedName>
        <fullName evidence="9">Protein kinase domain-containing protein</fullName>
    </recommendedName>
</protein>